<accession>A0A1V0U851</accession>
<evidence type="ECO:0008006" key="4">
    <source>
        <dbReference type="Google" id="ProtNLM"/>
    </source>
</evidence>
<protein>
    <recommendedName>
        <fullName evidence="4">Lipoprotein</fullName>
    </recommendedName>
</protein>
<evidence type="ECO:0000313" key="2">
    <source>
        <dbReference type="EMBL" id="ARF61280.1"/>
    </source>
</evidence>
<dbReference type="SUPFAM" id="SSF54427">
    <property type="entry name" value="NTF2-like"/>
    <property type="match status" value="1"/>
</dbReference>
<feature type="signal peptide" evidence="1">
    <location>
        <begin position="1"/>
        <end position="33"/>
    </location>
</feature>
<dbReference type="EMBL" id="CP020570">
    <property type="protein sequence ID" value="ARF61280.1"/>
    <property type="molecule type" value="Genomic_DNA"/>
</dbReference>
<feature type="chain" id="PRO_5039433594" description="Lipoprotein" evidence="1">
    <location>
        <begin position="34"/>
        <end position="417"/>
    </location>
</feature>
<dbReference type="OrthoDB" id="5242307at2"/>
<keyword evidence="1" id="KW-0732">Signal</keyword>
<dbReference type="AlphaFoldDB" id="A0A1V0U851"/>
<proteinExistence type="predicted"/>
<dbReference type="PROSITE" id="PS51257">
    <property type="entry name" value="PROKAR_LIPOPROTEIN"/>
    <property type="match status" value="1"/>
</dbReference>
<dbReference type="KEGG" id="svu:B1H20_07575"/>
<evidence type="ECO:0000313" key="3">
    <source>
        <dbReference type="Proteomes" id="UP000192445"/>
    </source>
</evidence>
<gene>
    <name evidence="2" type="ORF">B1H20_07575</name>
</gene>
<reference evidence="2 3" key="1">
    <citation type="submission" date="2017-03" db="EMBL/GenBank/DDBJ databases">
        <title>Complete Genome Sequence of a natural compounds producer, Streptomyces violaceus S21.</title>
        <authorList>
            <person name="Zhong C."/>
            <person name="Zhao Z."/>
            <person name="Fu J."/>
            <person name="Zong G."/>
            <person name="Qin R."/>
            <person name="Cao G."/>
        </authorList>
    </citation>
    <scope>NUCLEOTIDE SEQUENCE [LARGE SCALE GENOMIC DNA]</scope>
    <source>
        <strain evidence="2 3">S21</strain>
    </source>
</reference>
<evidence type="ECO:0000256" key="1">
    <source>
        <dbReference type="SAM" id="SignalP"/>
    </source>
</evidence>
<organism evidence="2 3">
    <name type="scientific">Streptomyces violaceoruber</name>
    <dbReference type="NCBI Taxonomy" id="1935"/>
    <lineage>
        <taxon>Bacteria</taxon>
        <taxon>Bacillati</taxon>
        <taxon>Actinomycetota</taxon>
        <taxon>Actinomycetes</taxon>
        <taxon>Kitasatosporales</taxon>
        <taxon>Streptomycetaceae</taxon>
        <taxon>Streptomyces</taxon>
        <taxon>Streptomyces violaceoruber group</taxon>
    </lineage>
</organism>
<dbReference type="InterPro" id="IPR032710">
    <property type="entry name" value="NTF2-like_dom_sf"/>
</dbReference>
<dbReference type="RefSeq" id="WP_030296968.1">
    <property type="nucleotide sequence ID" value="NZ_CP020570.1"/>
</dbReference>
<dbReference type="Proteomes" id="UP000192445">
    <property type="component" value="Chromosome"/>
</dbReference>
<dbReference type="STRING" id="1935.B1H20_07575"/>
<name>A0A1V0U851_STRVN</name>
<sequence length="417" mass="44593">MAVRGRDAGARVPLRWRAAGPLLAALLTASACAIPADQDDTLTTGALDATLERRAAAVLAHDRAGYLDALAPEAAKLRAAQRTELDRLADVPLKSWTYDVKDITEQDGQWATAEVELRYRIAGYDTAPVATRRVLELMRDGDRWYITADRPADGASGQLWQQGDVEVVKGDHSIVLGVGRGAEELRQIADTVDLAVPAVSEAWPRPWSGRVVVLVPDSVSSMAKLLGSPETSYRGIAAVTTGEAGGTGERPAIADRVVVNPQAYATLGSFGQRIVLTHETTHVATRTSTSAATPVWLSEGFADWAAYRGEDRSAEAVAPELADAVRGGRTPAKLPADRDFGFDGEAAELAGAYEGGWLACELIAERWGTEKLIAFYETVGGHQGREGAVEQAMKAVLATTLEQFTADWRDYLAARLG</sequence>